<feature type="region of interest" description="Disordered" evidence="8">
    <location>
        <begin position="66"/>
        <end position="116"/>
    </location>
</feature>
<comment type="caution">
    <text evidence="10">The sequence shown here is derived from an EMBL/GenBank/DDBJ whole genome shotgun (WGS) entry which is preliminary data.</text>
</comment>
<dbReference type="Pfam" id="PF03743">
    <property type="entry name" value="TrbI"/>
    <property type="match status" value="1"/>
</dbReference>
<evidence type="ECO:0000256" key="3">
    <source>
        <dbReference type="ARBA" id="ARBA00019211"/>
    </source>
</evidence>
<keyword evidence="4" id="KW-1003">Cell membrane</keyword>
<evidence type="ECO:0000256" key="1">
    <source>
        <dbReference type="ARBA" id="ARBA00004162"/>
    </source>
</evidence>
<evidence type="ECO:0000256" key="6">
    <source>
        <dbReference type="ARBA" id="ARBA00022989"/>
    </source>
</evidence>
<dbReference type="EMBL" id="JBHTMA010000001">
    <property type="protein sequence ID" value="MFD1225587.1"/>
    <property type="molecule type" value="Genomic_DNA"/>
</dbReference>
<name>A0ABW3UYX4_9HYPH</name>
<dbReference type="CDD" id="cd16429">
    <property type="entry name" value="VirB10"/>
    <property type="match status" value="1"/>
</dbReference>
<evidence type="ECO:0000256" key="7">
    <source>
        <dbReference type="ARBA" id="ARBA00023136"/>
    </source>
</evidence>
<reference evidence="11" key="1">
    <citation type="journal article" date="2019" name="Int. J. Syst. Evol. Microbiol.">
        <title>The Global Catalogue of Microorganisms (GCM) 10K type strain sequencing project: providing services to taxonomists for standard genome sequencing and annotation.</title>
        <authorList>
            <consortium name="The Broad Institute Genomics Platform"/>
            <consortium name="The Broad Institute Genome Sequencing Center for Infectious Disease"/>
            <person name="Wu L."/>
            <person name="Ma J."/>
        </authorList>
    </citation>
    <scope>NUCLEOTIDE SEQUENCE [LARGE SCALE GENOMIC DNA]</scope>
    <source>
        <strain evidence="11">CCUG 49584</strain>
    </source>
</reference>
<keyword evidence="11" id="KW-1185">Reference proteome</keyword>
<dbReference type="NCBIfam" id="NF038091">
    <property type="entry name" value="T4SS_VirB10"/>
    <property type="match status" value="1"/>
</dbReference>
<evidence type="ECO:0000313" key="10">
    <source>
        <dbReference type="EMBL" id="MFD1225587.1"/>
    </source>
</evidence>
<evidence type="ECO:0000313" key="11">
    <source>
        <dbReference type="Proteomes" id="UP001597263"/>
    </source>
</evidence>
<evidence type="ECO:0000256" key="8">
    <source>
        <dbReference type="SAM" id="MobiDB-lite"/>
    </source>
</evidence>
<dbReference type="Gene3D" id="2.40.128.260">
    <property type="entry name" value="Type IV secretion system, VirB10/TraB/TrbI"/>
    <property type="match status" value="1"/>
</dbReference>
<dbReference type="Proteomes" id="UP001597263">
    <property type="component" value="Unassembled WGS sequence"/>
</dbReference>
<protein>
    <recommendedName>
        <fullName evidence="3">Type IV secretion system protein virB10</fullName>
    </recommendedName>
</protein>
<evidence type="ECO:0000256" key="9">
    <source>
        <dbReference type="SAM" id="Phobius"/>
    </source>
</evidence>
<dbReference type="InterPro" id="IPR047695">
    <property type="entry name" value="T4SS_VirB10/PtlG"/>
</dbReference>
<organism evidence="10 11">
    <name type="scientific">Pseudochrobactrum kiredjianiae</name>
    <dbReference type="NCBI Taxonomy" id="386305"/>
    <lineage>
        <taxon>Bacteria</taxon>
        <taxon>Pseudomonadati</taxon>
        <taxon>Pseudomonadota</taxon>
        <taxon>Alphaproteobacteria</taxon>
        <taxon>Hyphomicrobiales</taxon>
        <taxon>Brucellaceae</taxon>
        <taxon>Pseudochrobactrum</taxon>
    </lineage>
</organism>
<evidence type="ECO:0000256" key="4">
    <source>
        <dbReference type="ARBA" id="ARBA00022475"/>
    </source>
</evidence>
<dbReference type="InterPro" id="IPR042217">
    <property type="entry name" value="T4SS_VirB10/TrbI"/>
</dbReference>
<evidence type="ECO:0000256" key="5">
    <source>
        <dbReference type="ARBA" id="ARBA00022692"/>
    </source>
</evidence>
<gene>
    <name evidence="10" type="primary">virB10</name>
    <name evidence="10" type="ORF">ACFQ35_00085</name>
</gene>
<dbReference type="InterPro" id="IPR005498">
    <property type="entry name" value="T4SS_VirB10/TraB/TrbI"/>
</dbReference>
<keyword evidence="6 9" id="KW-1133">Transmembrane helix</keyword>
<keyword evidence="7 9" id="KW-0472">Membrane</keyword>
<proteinExistence type="inferred from homology"/>
<keyword evidence="5 9" id="KW-0812">Transmembrane</keyword>
<evidence type="ECO:0000256" key="2">
    <source>
        <dbReference type="ARBA" id="ARBA00010265"/>
    </source>
</evidence>
<comment type="subcellular location">
    <subcellularLocation>
        <location evidence="1">Cell membrane</location>
        <topology evidence="1">Single-pass membrane protein</topology>
    </subcellularLocation>
</comment>
<comment type="similarity">
    <text evidence="2">Belongs to the TrbI/VirB10 family.</text>
</comment>
<accession>A0ABW3UYX4</accession>
<sequence length="407" mass="43630">MSQSPELEAINRHDDAAVADKNDKRKQNILKAGFLGAAVIAIIFIFSNSGSKTKTAKNLNEEFHTTSFKPPSFVRDGEPAPEPPAENQLVIIPPPPAEEPPAETVAEFDVPPPPPPQVIEPVSTIIEPVAEEEEFPARFRSPMVAFDQTSGSLATGGFGGDSDGAGSPTVAGTDTHSQFLATASAVNNKATVASKIHRIDATVTEGTLIPGILETAIVSDLPGQIRAVTAADVYSMDGRRVLIPSGTRLIGEYQSSVMTGQTRVFVVWTRLIRDDGVNIRLNSFGSDGLGRVGLTGNVDKKFRERFGSAILLSIVGAGASYAAGYGDRATGSTNSKSGEELARDTIARTFSEMANEALRDGLQVKPTITVHQGANIHVFVRQDLDFSAFYDDPVTEELKEIQRERRR</sequence>
<feature type="transmembrane region" description="Helical" evidence="9">
    <location>
        <begin position="29"/>
        <end position="47"/>
    </location>
</feature>
<dbReference type="RefSeq" id="WP_213600397.1">
    <property type="nucleotide sequence ID" value="NZ_JAUCBM010000018.1"/>
</dbReference>